<protein>
    <submittedName>
        <fullName evidence="2">HtaA protein</fullName>
    </submittedName>
</protein>
<keyword evidence="1" id="KW-0732">Signal</keyword>
<evidence type="ECO:0000313" key="2">
    <source>
        <dbReference type="EMBL" id="SPW24504.1"/>
    </source>
</evidence>
<sequence length="330" mass="34655">MRLALGFSTVLLTVCATVAVPLVAAGETRMPTIPDNNQAQEHTRITVTTESGEPVTGPVHRGDVLLVHGSGFDPQANKGGFPIPVPPGTPNGVFVVYSAFPEWWKPSENAPESHRKHPHDRGIAWMMPAGTLESIPSAFRRSIARQTQTMNPDGTFTARLVVDPPAQTPGDRWGVYVYAGAGSVNPAEETFVPIPFSSDPGPNTPPAATPDFTIDAVTVTQVAHAAGGNVTTKNGAARDGDRVTFSRAADAGDGIIRYRGVAVAAVKYNVVEVAVADPWLEPRGNGMWAVTAEVSTGADVGPDSMVRRELGTISGTTGTFPLLGSSVTVR</sequence>
<dbReference type="GeneID" id="84574682"/>
<feature type="signal peptide" evidence="1">
    <location>
        <begin position="1"/>
        <end position="24"/>
    </location>
</feature>
<dbReference type="RefSeq" id="WP_005526881.1">
    <property type="nucleotide sequence ID" value="NZ_CP050134.2"/>
</dbReference>
<organism evidence="2 3">
    <name type="scientific">Corynebacterium matruchotii</name>
    <dbReference type="NCBI Taxonomy" id="43768"/>
    <lineage>
        <taxon>Bacteria</taxon>
        <taxon>Bacillati</taxon>
        <taxon>Actinomycetota</taxon>
        <taxon>Actinomycetes</taxon>
        <taxon>Mycobacteriales</taxon>
        <taxon>Corynebacteriaceae</taxon>
        <taxon>Corynebacterium</taxon>
    </lineage>
</organism>
<feature type="chain" id="PRO_5039094760" evidence="1">
    <location>
        <begin position="25"/>
        <end position="330"/>
    </location>
</feature>
<evidence type="ECO:0000256" key="1">
    <source>
        <dbReference type="SAM" id="SignalP"/>
    </source>
</evidence>
<gene>
    <name evidence="2" type="ORF">NCTC10254_00885</name>
</gene>
<comment type="caution">
    <text evidence="2">The sequence shown here is derived from an EMBL/GenBank/DDBJ whole genome shotgun (WGS) entry which is preliminary data.</text>
</comment>
<proteinExistence type="predicted"/>
<dbReference type="AlphaFoldDB" id="A0A8B4GWG0"/>
<dbReference type="Proteomes" id="UP000249886">
    <property type="component" value="Unassembled WGS sequence"/>
</dbReference>
<evidence type="ECO:0000313" key="3">
    <source>
        <dbReference type="Proteomes" id="UP000249886"/>
    </source>
</evidence>
<reference evidence="2 3" key="1">
    <citation type="submission" date="2018-06" db="EMBL/GenBank/DDBJ databases">
        <authorList>
            <consortium name="Pathogen Informatics"/>
            <person name="Doyle S."/>
        </authorList>
    </citation>
    <scope>NUCLEOTIDE SEQUENCE [LARGE SCALE GENOMIC DNA]</scope>
    <source>
        <strain evidence="2 3">NCTC10254</strain>
    </source>
</reference>
<dbReference type="EMBL" id="UARK01000001">
    <property type="protein sequence ID" value="SPW24504.1"/>
    <property type="molecule type" value="Genomic_DNA"/>
</dbReference>
<accession>A0A8B4GWG0</accession>
<name>A0A8B4GWG0_9CORY</name>